<evidence type="ECO:0000256" key="3">
    <source>
        <dbReference type="ARBA" id="ARBA00006014"/>
    </source>
</evidence>
<evidence type="ECO:0000256" key="9">
    <source>
        <dbReference type="ARBA" id="ARBA00022833"/>
    </source>
</evidence>
<gene>
    <name evidence="15" type="ORF">WA026_001178</name>
</gene>
<dbReference type="GO" id="GO:0008270">
    <property type="term" value="F:zinc ion binding"/>
    <property type="evidence" value="ECO:0007669"/>
    <property type="project" value="TreeGrafter"/>
</dbReference>
<evidence type="ECO:0000313" key="16">
    <source>
        <dbReference type="Proteomes" id="UP001431783"/>
    </source>
</evidence>
<evidence type="ECO:0000256" key="11">
    <source>
        <dbReference type="ARBA" id="ARBA00023315"/>
    </source>
</evidence>
<keyword evidence="9" id="KW-0862">Zinc</keyword>
<evidence type="ECO:0000256" key="1">
    <source>
        <dbReference type="ARBA" id="ARBA00000001"/>
    </source>
</evidence>
<evidence type="ECO:0000256" key="13">
    <source>
        <dbReference type="SAM" id="SignalP"/>
    </source>
</evidence>
<comment type="subcellular location">
    <subcellularLocation>
        <location evidence="2">Secreted</location>
    </subcellularLocation>
</comment>
<comment type="similarity">
    <text evidence="3">Belongs to the glutaminyl-peptide cyclotransferase family.</text>
</comment>
<dbReference type="Gene3D" id="3.40.630.10">
    <property type="entry name" value="Zn peptidases"/>
    <property type="match status" value="1"/>
</dbReference>
<dbReference type="FunFam" id="3.40.630.10:FF:000029">
    <property type="entry name" value="Glutaminyl-peptide cyclotransferase"/>
    <property type="match status" value="1"/>
</dbReference>
<reference evidence="15 16" key="1">
    <citation type="submission" date="2023-03" db="EMBL/GenBank/DDBJ databases">
        <title>Genome insight into feeding habits of ladybird beetles.</title>
        <authorList>
            <person name="Li H.-S."/>
            <person name="Huang Y.-H."/>
            <person name="Pang H."/>
        </authorList>
    </citation>
    <scope>NUCLEOTIDE SEQUENCE [LARGE SCALE GENOMIC DNA]</scope>
    <source>
        <strain evidence="15">SYSU_2023b</strain>
        <tissue evidence="15">Whole body</tissue>
    </source>
</reference>
<keyword evidence="11" id="KW-0012">Acyltransferase</keyword>
<keyword evidence="6" id="KW-0964">Secreted</keyword>
<dbReference type="PANTHER" id="PTHR12283">
    <property type="entry name" value="GLUTAMINYL-PEPTIDE CYCLOTRANSFERASE"/>
    <property type="match status" value="1"/>
</dbReference>
<evidence type="ECO:0000313" key="15">
    <source>
        <dbReference type="EMBL" id="KAK9882960.1"/>
    </source>
</evidence>
<dbReference type="Pfam" id="PF04389">
    <property type="entry name" value="Peptidase_M28"/>
    <property type="match status" value="1"/>
</dbReference>
<dbReference type="InterPro" id="IPR037457">
    <property type="entry name" value="M28_QC"/>
</dbReference>
<dbReference type="GO" id="GO:0005576">
    <property type="term" value="C:extracellular region"/>
    <property type="evidence" value="ECO:0007669"/>
    <property type="project" value="UniProtKB-SubCell"/>
</dbReference>
<evidence type="ECO:0000256" key="2">
    <source>
        <dbReference type="ARBA" id="ARBA00004613"/>
    </source>
</evidence>
<comment type="catalytic activity">
    <reaction evidence="1">
        <text>N-terminal L-glutaminyl-[peptide] = N-terminal 5-oxo-L-prolyl-[peptide] + NH4(+)</text>
        <dbReference type="Rhea" id="RHEA:23652"/>
        <dbReference type="Rhea" id="RHEA-COMP:11736"/>
        <dbReference type="Rhea" id="RHEA-COMP:11846"/>
        <dbReference type="ChEBI" id="CHEBI:28938"/>
        <dbReference type="ChEBI" id="CHEBI:64722"/>
        <dbReference type="ChEBI" id="CHEBI:87215"/>
        <dbReference type="EC" id="2.3.2.5"/>
    </reaction>
</comment>
<evidence type="ECO:0000256" key="6">
    <source>
        <dbReference type="ARBA" id="ARBA00022525"/>
    </source>
</evidence>
<dbReference type="AlphaFoldDB" id="A0AAW1UPL8"/>
<comment type="caution">
    <text evidence="15">The sequence shown here is derived from an EMBL/GenBank/DDBJ whole genome shotgun (WGS) entry which is preliminary data.</text>
</comment>
<feature type="signal peptide" evidence="13">
    <location>
        <begin position="1"/>
        <end position="22"/>
    </location>
</feature>
<dbReference type="InterPro" id="IPR007484">
    <property type="entry name" value="Peptidase_M28"/>
</dbReference>
<evidence type="ECO:0000259" key="14">
    <source>
        <dbReference type="Pfam" id="PF04389"/>
    </source>
</evidence>
<keyword evidence="13" id="KW-0732">Signal</keyword>
<keyword evidence="16" id="KW-1185">Reference proteome</keyword>
<dbReference type="EMBL" id="JARQZJ010000091">
    <property type="protein sequence ID" value="KAK9882960.1"/>
    <property type="molecule type" value="Genomic_DNA"/>
</dbReference>
<evidence type="ECO:0000256" key="10">
    <source>
        <dbReference type="ARBA" id="ARBA00023157"/>
    </source>
</evidence>
<proteinExistence type="inferred from homology"/>
<dbReference type="InterPro" id="IPR040234">
    <property type="entry name" value="QC/QCL"/>
</dbReference>
<keyword evidence="10" id="KW-1015">Disulfide bond</keyword>
<feature type="domain" description="Peptidase M28" evidence="14">
    <location>
        <begin position="109"/>
        <end position="330"/>
    </location>
</feature>
<evidence type="ECO:0000256" key="12">
    <source>
        <dbReference type="ARBA" id="ARBA00057903"/>
    </source>
</evidence>
<accession>A0AAW1UPL8</accession>
<protein>
    <recommendedName>
        <fullName evidence="5">Glutaminyl-peptide cyclotransferase</fullName>
        <ecNumber evidence="4">2.3.2.5</ecNumber>
    </recommendedName>
</protein>
<dbReference type="PANTHER" id="PTHR12283:SF6">
    <property type="entry name" value="GLUTAMINYL-PEPTIDE CYCLOTRANSFERASE-RELATED"/>
    <property type="match status" value="1"/>
</dbReference>
<dbReference type="Proteomes" id="UP001431783">
    <property type="component" value="Unassembled WGS sequence"/>
</dbReference>
<comment type="function">
    <text evidence="12">Acts as a glutaminyl-peptide cyclotransferase. Responsible for the biosynthesis of pyroglutamyl peptides. Might be more efficient in the conversion of tri and tetrapeptides in vitro. Might have a relative preference for substrates containing hydrophobic amino acids in vitro.</text>
</comment>
<dbReference type="GO" id="GO:0016603">
    <property type="term" value="F:glutaminyl-peptide cyclotransferase activity"/>
    <property type="evidence" value="ECO:0007669"/>
    <property type="project" value="UniProtKB-EC"/>
</dbReference>
<dbReference type="CDD" id="cd03880">
    <property type="entry name" value="M28_QC_like"/>
    <property type="match status" value="1"/>
</dbReference>
<dbReference type="SUPFAM" id="SSF53187">
    <property type="entry name" value="Zn-dependent exopeptidases"/>
    <property type="match status" value="1"/>
</dbReference>
<keyword evidence="8" id="KW-0479">Metal-binding</keyword>
<dbReference type="EC" id="2.3.2.5" evidence="4"/>
<evidence type="ECO:0000256" key="8">
    <source>
        <dbReference type="ARBA" id="ARBA00022723"/>
    </source>
</evidence>
<evidence type="ECO:0000256" key="7">
    <source>
        <dbReference type="ARBA" id="ARBA00022679"/>
    </source>
</evidence>
<organism evidence="15 16">
    <name type="scientific">Henosepilachna vigintioctopunctata</name>
    <dbReference type="NCBI Taxonomy" id="420089"/>
    <lineage>
        <taxon>Eukaryota</taxon>
        <taxon>Metazoa</taxon>
        <taxon>Ecdysozoa</taxon>
        <taxon>Arthropoda</taxon>
        <taxon>Hexapoda</taxon>
        <taxon>Insecta</taxon>
        <taxon>Pterygota</taxon>
        <taxon>Neoptera</taxon>
        <taxon>Endopterygota</taxon>
        <taxon>Coleoptera</taxon>
        <taxon>Polyphaga</taxon>
        <taxon>Cucujiformia</taxon>
        <taxon>Coccinelloidea</taxon>
        <taxon>Coccinellidae</taxon>
        <taxon>Epilachninae</taxon>
        <taxon>Epilachnini</taxon>
        <taxon>Henosepilachna</taxon>
    </lineage>
</organism>
<sequence length="350" mass="40230">MSASSRRCLILILLIIVVSTRGAQNFNNLKERHNTGHFTNNQIQYLASLQDDKQFDKYLKKILIPRVVGTNTHEDVYKFIKGTLKDLEYSVEVDEFVDNTPFGNFTFKNIIATLDPDAERFFVVAAHYDSKFFQEVEFLGATDSAVPCAMMLQMAKTFKDFNFPKKSSVSLKFIFFDGEEAFVEWGPKDSIYGARHLAKKMHKVRSRSKLTGEMVTDLERLDCLMLLDLLGHANPTIFNYFEDTKNLFNTLSNAEKKLQQLGLLKKQTANPYFIKRARSAFIEDDHIPFYRKDVPILHIIPVPFPNAWHTVYDNADNLDASTIHDLSLTIQLFVAQYLHVSLVPDTHTEL</sequence>
<name>A0AAW1UPL8_9CUCU</name>
<evidence type="ECO:0000256" key="5">
    <source>
        <dbReference type="ARBA" id="ARBA00016861"/>
    </source>
</evidence>
<feature type="chain" id="PRO_5043542247" description="Glutaminyl-peptide cyclotransferase" evidence="13">
    <location>
        <begin position="23"/>
        <end position="350"/>
    </location>
</feature>
<evidence type="ECO:0000256" key="4">
    <source>
        <dbReference type="ARBA" id="ARBA00012012"/>
    </source>
</evidence>
<keyword evidence="7" id="KW-0808">Transferase</keyword>